<evidence type="ECO:0000313" key="1">
    <source>
        <dbReference type="EMBL" id="KAJ1676304.1"/>
    </source>
</evidence>
<keyword evidence="2" id="KW-1185">Reference proteome</keyword>
<dbReference type="Proteomes" id="UP001145114">
    <property type="component" value="Unassembled WGS sequence"/>
</dbReference>
<reference evidence="1" key="1">
    <citation type="submission" date="2022-06" db="EMBL/GenBank/DDBJ databases">
        <title>Phylogenomic reconstructions and comparative analyses of Kickxellomycotina fungi.</title>
        <authorList>
            <person name="Reynolds N.K."/>
            <person name="Stajich J.E."/>
            <person name="Barry K."/>
            <person name="Grigoriev I.V."/>
            <person name="Crous P."/>
            <person name="Smith M.E."/>
        </authorList>
    </citation>
    <scope>NUCLEOTIDE SEQUENCE</scope>
    <source>
        <strain evidence="1">RSA 2271</strain>
    </source>
</reference>
<sequence>MKPPAATNGTVSIKEEYDSDSSDDVPLSKQHNSVFRSTTNSTDSSSSDESDVPLTKLTTNGIKKATDHKKSKASDKNKMSSRSKVKRESDFAKKDSKTSRKRVKVEQNGDAKPAAKPAAKKEDSVMSKGSDRGFDDEESEDYKWWLDKKQDDSIKWTTLEHNG</sequence>
<protein>
    <submittedName>
        <fullName evidence="1">Uncharacterized protein</fullName>
    </submittedName>
</protein>
<accession>A0ACC1HIE9</accession>
<organism evidence="1 2">
    <name type="scientific">Spiromyces aspiralis</name>
    <dbReference type="NCBI Taxonomy" id="68401"/>
    <lineage>
        <taxon>Eukaryota</taxon>
        <taxon>Fungi</taxon>
        <taxon>Fungi incertae sedis</taxon>
        <taxon>Zoopagomycota</taxon>
        <taxon>Kickxellomycotina</taxon>
        <taxon>Kickxellomycetes</taxon>
        <taxon>Kickxellales</taxon>
        <taxon>Kickxellaceae</taxon>
        <taxon>Spiromyces</taxon>
    </lineage>
</organism>
<proteinExistence type="predicted"/>
<evidence type="ECO:0000313" key="2">
    <source>
        <dbReference type="Proteomes" id="UP001145114"/>
    </source>
</evidence>
<dbReference type="EMBL" id="JAMZIH010004356">
    <property type="protein sequence ID" value="KAJ1676304.1"/>
    <property type="molecule type" value="Genomic_DNA"/>
</dbReference>
<comment type="caution">
    <text evidence="1">The sequence shown here is derived from an EMBL/GenBank/DDBJ whole genome shotgun (WGS) entry which is preliminary data.</text>
</comment>
<feature type="non-terminal residue" evidence="1">
    <location>
        <position position="163"/>
    </location>
</feature>
<name>A0ACC1HIE9_9FUNG</name>
<gene>
    <name evidence="1" type="ORF">EV182_008457</name>
</gene>